<evidence type="ECO:0000313" key="3">
    <source>
        <dbReference type="Proteomes" id="UP001153365"/>
    </source>
</evidence>
<proteinExistence type="predicted"/>
<evidence type="ECO:0000313" key="2">
    <source>
        <dbReference type="EMBL" id="CAH7673538.1"/>
    </source>
</evidence>
<evidence type="ECO:0000256" key="1">
    <source>
        <dbReference type="SAM" id="MobiDB-lite"/>
    </source>
</evidence>
<protein>
    <submittedName>
        <fullName evidence="2">Uncharacterized protein</fullName>
    </submittedName>
</protein>
<feature type="compositionally biased region" description="Basic and acidic residues" evidence="1">
    <location>
        <begin position="114"/>
        <end position="129"/>
    </location>
</feature>
<reference evidence="2" key="1">
    <citation type="submission" date="2022-06" db="EMBL/GenBank/DDBJ databases">
        <authorList>
            <consortium name="SYNGENTA / RWTH Aachen University"/>
        </authorList>
    </citation>
    <scope>NUCLEOTIDE SEQUENCE</scope>
</reference>
<dbReference type="EMBL" id="CALTRL010001739">
    <property type="protein sequence ID" value="CAH7673538.1"/>
    <property type="molecule type" value="Genomic_DNA"/>
</dbReference>
<sequence>MPGVVLLAGSGLEEVRKLAKRLAAEEVARLIGNRWRRFNSFKATKEFKPLLSFVPSKINPILKPTTRGARVMRSSSSRSLKDYQTFGPAWYHSLKNQDWYSVIPSPKSCHGYPRPRDSDPRGGSPIKDKWKGFRLPRSLLLSTSPLMMMSNRNKHLSYGWSNFEQSVELLIEAWKMRDDH</sequence>
<dbReference type="AlphaFoldDB" id="A0AAV0AUL8"/>
<accession>A0AAV0AUL8</accession>
<comment type="caution">
    <text evidence="2">The sequence shown here is derived from an EMBL/GenBank/DDBJ whole genome shotgun (WGS) entry which is preliminary data.</text>
</comment>
<gene>
    <name evidence="2" type="ORF">PPACK8108_LOCUS8410</name>
</gene>
<name>A0AAV0AUL8_PHAPC</name>
<dbReference type="Proteomes" id="UP001153365">
    <property type="component" value="Unassembled WGS sequence"/>
</dbReference>
<organism evidence="2 3">
    <name type="scientific">Phakopsora pachyrhizi</name>
    <name type="common">Asian soybean rust disease fungus</name>
    <dbReference type="NCBI Taxonomy" id="170000"/>
    <lineage>
        <taxon>Eukaryota</taxon>
        <taxon>Fungi</taxon>
        <taxon>Dikarya</taxon>
        <taxon>Basidiomycota</taxon>
        <taxon>Pucciniomycotina</taxon>
        <taxon>Pucciniomycetes</taxon>
        <taxon>Pucciniales</taxon>
        <taxon>Phakopsoraceae</taxon>
        <taxon>Phakopsora</taxon>
    </lineage>
</organism>
<keyword evidence="3" id="KW-1185">Reference proteome</keyword>
<feature type="region of interest" description="Disordered" evidence="1">
    <location>
        <begin position="110"/>
        <end position="129"/>
    </location>
</feature>